<feature type="chain" id="PRO_5046418591" description="Secreted protein" evidence="2">
    <location>
        <begin position="31"/>
        <end position="361"/>
    </location>
</feature>
<keyword evidence="2" id="KW-0732">Signal</keyword>
<evidence type="ECO:0008006" key="5">
    <source>
        <dbReference type="Google" id="ProtNLM"/>
    </source>
</evidence>
<sequence>MRTLSYSLRVGIVLSLAVCAALHAQTPASAQQNDGRDDHSNESEVEDPGGSGSSGGTHNGNIYAQVEIVWDETRNGPGGGGGGAVTPTSDWEPPPCWYAPAYHPDKFEELARRVWFAMVHDPDGQELASDFMDKYSGGNPYHDFNSDKAGEGYWWDDFYDDSRVNDPAIFDCTDPWFWVDTGEPPPVEQNNAVTPEVLAELAYDRLRIPRDEATLRPEAADQKVNLPTWVWLDQGTFHPVSVTASIPEIGIEATTTARPVGLRISPGTDDAELHPENGICRINDDGSIGTPYTADLSEEPPPCGLTYLRSTESTGPYELTATVTWEISWTGTGQPDPVRLPDGVFNTTTDVEVAEIQTVVR</sequence>
<dbReference type="Proteomes" id="UP001500443">
    <property type="component" value="Unassembled WGS sequence"/>
</dbReference>
<name>A0ABN2ZCC2_9ACTN</name>
<proteinExistence type="predicted"/>
<feature type="signal peptide" evidence="2">
    <location>
        <begin position="1"/>
        <end position="30"/>
    </location>
</feature>
<evidence type="ECO:0000313" key="3">
    <source>
        <dbReference type="EMBL" id="GAA2140067.1"/>
    </source>
</evidence>
<accession>A0ABN2ZCC2</accession>
<feature type="region of interest" description="Disordered" evidence="1">
    <location>
        <begin position="26"/>
        <end position="59"/>
    </location>
</feature>
<comment type="caution">
    <text evidence="3">The sequence shown here is derived from an EMBL/GenBank/DDBJ whole genome shotgun (WGS) entry which is preliminary data.</text>
</comment>
<protein>
    <recommendedName>
        <fullName evidence="5">Secreted protein</fullName>
    </recommendedName>
</protein>
<organism evidence="3 4">
    <name type="scientific">Streptomyces synnematoformans</name>
    <dbReference type="NCBI Taxonomy" id="415721"/>
    <lineage>
        <taxon>Bacteria</taxon>
        <taxon>Bacillati</taxon>
        <taxon>Actinomycetota</taxon>
        <taxon>Actinomycetes</taxon>
        <taxon>Kitasatosporales</taxon>
        <taxon>Streptomycetaceae</taxon>
        <taxon>Streptomyces</taxon>
    </lineage>
</organism>
<dbReference type="EMBL" id="BAAAPF010000215">
    <property type="protein sequence ID" value="GAA2140067.1"/>
    <property type="molecule type" value="Genomic_DNA"/>
</dbReference>
<reference evidence="3 4" key="1">
    <citation type="journal article" date="2019" name="Int. J. Syst. Evol. Microbiol.">
        <title>The Global Catalogue of Microorganisms (GCM) 10K type strain sequencing project: providing services to taxonomists for standard genome sequencing and annotation.</title>
        <authorList>
            <consortium name="The Broad Institute Genomics Platform"/>
            <consortium name="The Broad Institute Genome Sequencing Center for Infectious Disease"/>
            <person name="Wu L."/>
            <person name="Ma J."/>
        </authorList>
    </citation>
    <scope>NUCLEOTIDE SEQUENCE [LARGE SCALE GENOMIC DNA]</scope>
    <source>
        <strain evidence="3 4">JCM 15481</strain>
    </source>
</reference>
<evidence type="ECO:0000256" key="1">
    <source>
        <dbReference type="SAM" id="MobiDB-lite"/>
    </source>
</evidence>
<keyword evidence="4" id="KW-1185">Reference proteome</keyword>
<evidence type="ECO:0000313" key="4">
    <source>
        <dbReference type="Proteomes" id="UP001500443"/>
    </source>
</evidence>
<evidence type="ECO:0000256" key="2">
    <source>
        <dbReference type="SAM" id="SignalP"/>
    </source>
</evidence>
<feature type="compositionally biased region" description="Gly residues" evidence="1">
    <location>
        <begin position="49"/>
        <end position="58"/>
    </location>
</feature>
<gene>
    <name evidence="3" type="ORF">GCM10009802_50150</name>
</gene>